<dbReference type="GO" id="GO:0005525">
    <property type="term" value="F:GTP binding"/>
    <property type="evidence" value="ECO:0007669"/>
    <property type="project" value="UniProtKB-KW"/>
</dbReference>
<dbReference type="SUPFAM" id="SSF53448">
    <property type="entry name" value="Nucleotide-diphospho-sugar transferases"/>
    <property type="match status" value="1"/>
</dbReference>
<evidence type="ECO:0000256" key="3">
    <source>
        <dbReference type="ARBA" id="ARBA00022741"/>
    </source>
</evidence>
<dbReference type="GO" id="GO:0043814">
    <property type="term" value="F:phospholactate guanylyltransferase activity"/>
    <property type="evidence" value="ECO:0007669"/>
    <property type="project" value="InterPro"/>
</dbReference>
<evidence type="ECO:0000313" key="6">
    <source>
        <dbReference type="EMBL" id="GII76505.1"/>
    </source>
</evidence>
<dbReference type="PANTHER" id="PTHR40392:SF1">
    <property type="entry name" value="2-PHOSPHO-L-LACTATE GUANYLYLTRANSFERASE"/>
    <property type="match status" value="1"/>
</dbReference>
<comment type="pathway">
    <text evidence="5">Cofactor biosynthesis; coenzyme F420 biosynthesis.</text>
</comment>
<dbReference type="EMBL" id="BOOU01000021">
    <property type="protein sequence ID" value="GII76505.1"/>
    <property type="molecule type" value="Genomic_DNA"/>
</dbReference>
<protein>
    <recommendedName>
        <fullName evidence="5">Phosphoenolpyruvate guanylyltransferase</fullName>
        <shortName evidence="5">PEP guanylyltransferase</shortName>
        <ecNumber evidence="5">2.7.7.105</ecNumber>
    </recommendedName>
</protein>
<dbReference type="InterPro" id="IPR029044">
    <property type="entry name" value="Nucleotide-diphossugar_trans"/>
</dbReference>
<accession>A0A919R3L9</accession>
<feature type="binding site" evidence="5">
    <location>
        <position position="169"/>
    </location>
    <ligand>
        <name>phosphoenolpyruvate</name>
        <dbReference type="ChEBI" id="CHEBI:58702"/>
    </ligand>
</feature>
<evidence type="ECO:0000256" key="1">
    <source>
        <dbReference type="ARBA" id="ARBA00022679"/>
    </source>
</evidence>
<dbReference type="Gene3D" id="3.90.550.10">
    <property type="entry name" value="Spore Coat Polysaccharide Biosynthesis Protein SpsA, Chain A"/>
    <property type="match status" value="1"/>
</dbReference>
<dbReference type="Pfam" id="PF01983">
    <property type="entry name" value="CofC"/>
    <property type="match status" value="1"/>
</dbReference>
<comment type="similarity">
    <text evidence="5">Belongs to the CofC family.</text>
</comment>
<comment type="catalytic activity">
    <reaction evidence="5">
        <text>phosphoenolpyruvate + GTP + H(+) = enolpyruvoyl-2-diphospho-5'-guanosine + diphosphate</text>
        <dbReference type="Rhea" id="RHEA:30519"/>
        <dbReference type="ChEBI" id="CHEBI:15378"/>
        <dbReference type="ChEBI" id="CHEBI:33019"/>
        <dbReference type="ChEBI" id="CHEBI:37565"/>
        <dbReference type="ChEBI" id="CHEBI:58702"/>
        <dbReference type="ChEBI" id="CHEBI:143701"/>
        <dbReference type="EC" id="2.7.7.105"/>
    </reaction>
</comment>
<dbReference type="NCBIfam" id="TIGR03552">
    <property type="entry name" value="F420_cofC"/>
    <property type="match status" value="1"/>
</dbReference>
<dbReference type="AlphaFoldDB" id="A0A919R3L9"/>
<comment type="caution">
    <text evidence="6">The sequence shown here is derived from an EMBL/GenBank/DDBJ whole genome shotgun (WGS) entry which is preliminary data.</text>
</comment>
<evidence type="ECO:0000256" key="2">
    <source>
        <dbReference type="ARBA" id="ARBA00022695"/>
    </source>
</evidence>
<feature type="binding site" evidence="5">
    <location>
        <position position="153"/>
    </location>
    <ligand>
        <name>phosphoenolpyruvate</name>
        <dbReference type="ChEBI" id="CHEBI:58702"/>
    </ligand>
</feature>
<reference evidence="6" key="1">
    <citation type="submission" date="2021-01" db="EMBL/GenBank/DDBJ databases">
        <title>Whole genome shotgun sequence of Sphaerisporangium rufum NBRC 109079.</title>
        <authorList>
            <person name="Komaki H."/>
            <person name="Tamura T."/>
        </authorList>
    </citation>
    <scope>NUCLEOTIDE SEQUENCE</scope>
    <source>
        <strain evidence="6">NBRC 109079</strain>
    </source>
</reference>
<sequence>MLKAMRGTNPGGRPGPPGWTLVVPVKTLLAAKTRLAAATGPHRAALAVAIACDTVAAALACPAVARVVVVTGDPVPAAALAALGARVVPDPLAGLNAALRHGGAEAARLAPAGPVGALQADLPALRPAELAAVLAAAGEFDSAFLPDAAEIGTTFYGVRPGVAFTPGFGGESRARHLAGGAKELAVPGVPSVRRDVDTPADLAAALALGVGPHTAAVVATLRESAAWPPDRDR</sequence>
<dbReference type="HAMAP" id="MF_02114">
    <property type="entry name" value="CofC"/>
    <property type="match status" value="1"/>
</dbReference>
<keyword evidence="4 5" id="KW-0342">GTP-binding</keyword>
<feature type="binding site" evidence="5">
    <location>
        <position position="172"/>
    </location>
    <ligand>
        <name>phosphoenolpyruvate</name>
        <dbReference type="ChEBI" id="CHEBI:58702"/>
    </ligand>
</feature>
<organism evidence="6 7">
    <name type="scientific">Sphaerisporangium rufum</name>
    <dbReference type="NCBI Taxonomy" id="1381558"/>
    <lineage>
        <taxon>Bacteria</taxon>
        <taxon>Bacillati</taxon>
        <taxon>Actinomycetota</taxon>
        <taxon>Actinomycetes</taxon>
        <taxon>Streptosporangiales</taxon>
        <taxon>Streptosporangiaceae</taxon>
        <taxon>Sphaerisporangium</taxon>
    </lineage>
</organism>
<keyword evidence="2 5" id="KW-0548">Nucleotidyltransferase</keyword>
<dbReference type="EC" id="2.7.7.105" evidence="5"/>
<keyword evidence="3 5" id="KW-0547">Nucleotide-binding</keyword>
<dbReference type="GO" id="GO:0052645">
    <property type="term" value="P:F420-0 metabolic process"/>
    <property type="evidence" value="ECO:0007669"/>
    <property type="project" value="UniProtKB-UniRule"/>
</dbReference>
<dbReference type="InterPro" id="IPR002835">
    <property type="entry name" value="CofC"/>
</dbReference>
<dbReference type="PANTHER" id="PTHR40392">
    <property type="entry name" value="2-PHOSPHO-L-LACTATE GUANYLYLTRANSFERASE"/>
    <property type="match status" value="1"/>
</dbReference>
<evidence type="ECO:0000256" key="5">
    <source>
        <dbReference type="HAMAP-Rule" id="MF_02114"/>
    </source>
</evidence>
<proteinExistence type="inferred from homology"/>
<evidence type="ECO:0000313" key="7">
    <source>
        <dbReference type="Proteomes" id="UP000655287"/>
    </source>
</evidence>
<dbReference type="Proteomes" id="UP000655287">
    <property type="component" value="Unassembled WGS sequence"/>
</dbReference>
<keyword evidence="1 5" id="KW-0808">Transferase</keyword>
<keyword evidence="7" id="KW-1185">Reference proteome</keyword>
<comment type="function">
    <text evidence="5">Guanylyltransferase that catalyzes the activation of phosphoenolpyruvate (PEP) as enolpyruvoyl-2-diphospho-5'-guanosine, via the condensation of PEP with GTP. It is involved in the biosynthesis of coenzyme F420, a hydride carrier cofactor.</text>
</comment>
<name>A0A919R3L9_9ACTN</name>
<gene>
    <name evidence="6" type="primary">cofC</name>
    <name evidence="5" type="synonym">fbiD</name>
    <name evidence="6" type="ORF">Sru01_14870</name>
</gene>
<evidence type="ECO:0000256" key="4">
    <source>
        <dbReference type="ARBA" id="ARBA00023134"/>
    </source>
</evidence>